<dbReference type="PRINTS" id="PR01182">
    <property type="entry name" value="ORNDCRBXLASE"/>
</dbReference>
<dbReference type="AlphaFoldDB" id="A0A2T7P1I8"/>
<dbReference type="EC" id="4.1.1.17" evidence="7"/>
<evidence type="ECO:0000256" key="12">
    <source>
        <dbReference type="RuleBase" id="RU003737"/>
    </source>
</evidence>
<comment type="similarity">
    <text evidence="2 12">Belongs to the Orn/Lys/Arg decarboxylase class-II family.</text>
</comment>
<feature type="modified residue" description="N6-(pyridoxal phosphate)lysine" evidence="11">
    <location>
        <position position="82"/>
    </location>
</feature>
<evidence type="ECO:0000259" key="14">
    <source>
        <dbReference type="Pfam" id="PF02784"/>
    </source>
</evidence>
<evidence type="ECO:0000313" key="16">
    <source>
        <dbReference type="Proteomes" id="UP000245119"/>
    </source>
</evidence>
<proteinExistence type="inferred from homology"/>
<dbReference type="PANTHER" id="PTHR11482">
    <property type="entry name" value="ARGININE/DIAMINOPIMELATE/ORNITHINE DECARBOXYLASE"/>
    <property type="match status" value="1"/>
</dbReference>
<evidence type="ECO:0000256" key="4">
    <source>
        <dbReference type="ARBA" id="ARBA00023115"/>
    </source>
</evidence>
<dbReference type="Proteomes" id="UP000245119">
    <property type="component" value="Linkage Group LG7"/>
</dbReference>
<evidence type="ECO:0000256" key="5">
    <source>
        <dbReference type="ARBA" id="ARBA00023239"/>
    </source>
</evidence>
<dbReference type="InterPro" id="IPR000183">
    <property type="entry name" value="Orn/DAP/Arg_de-COase"/>
</dbReference>
<dbReference type="Gene3D" id="2.40.37.10">
    <property type="entry name" value="Lyase, Ornithine Decarboxylase, Chain A, domain 1"/>
    <property type="match status" value="1"/>
</dbReference>
<feature type="active site" description="Proton donor" evidence="11">
    <location>
        <position position="375"/>
    </location>
</feature>
<dbReference type="InterPro" id="IPR022644">
    <property type="entry name" value="De-COase2_N"/>
</dbReference>
<comment type="subunit">
    <text evidence="9">Homodimer. Only the dimer is catalytically active, as the active sites are constructed of residues from both monomers.</text>
</comment>
<keyword evidence="4" id="KW-0620">Polyamine biosynthesis</keyword>
<evidence type="ECO:0000256" key="3">
    <source>
        <dbReference type="ARBA" id="ARBA00022898"/>
    </source>
</evidence>
<comment type="pathway">
    <text evidence="6">Amine and polyamine biosynthesis; putrescine biosynthesis via L-ornithine pathway; putrescine from L-ornithine: step 1/1.</text>
</comment>
<dbReference type="InterPro" id="IPR002433">
    <property type="entry name" value="Orn_de-COase"/>
</dbReference>
<dbReference type="InterPro" id="IPR022643">
    <property type="entry name" value="De-COase2_C"/>
</dbReference>
<keyword evidence="16" id="KW-1185">Reference proteome</keyword>
<dbReference type="InterPro" id="IPR022653">
    <property type="entry name" value="De-COase2_pyr-phos_BS"/>
</dbReference>
<dbReference type="Pfam" id="PF02784">
    <property type="entry name" value="Orn_Arg_deC_N"/>
    <property type="match status" value="1"/>
</dbReference>
<comment type="caution">
    <text evidence="15">The sequence shown here is derived from an EMBL/GenBank/DDBJ whole genome shotgun (WGS) entry which is preliminary data.</text>
</comment>
<dbReference type="Gene3D" id="3.20.20.10">
    <property type="entry name" value="Alanine racemase"/>
    <property type="match status" value="1"/>
</dbReference>
<accession>A0A2T7P1I8</accession>
<feature type="domain" description="Orn/DAP/Arg decarboxylase 2 N-terminal" evidence="14">
    <location>
        <begin position="59"/>
        <end position="295"/>
    </location>
</feature>
<evidence type="ECO:0000256" key="11">
    <source>
        <dbReference type="PIRSR" id="PIRSR600183-50"/>
    </source>
</evidence>
<evidence type="ECO:0000256" key="7">
    <source>
        <dbReference type="ARBA" id="ARBA00034138"/>
    </source>
</evidence>
<dbReference type="STRING" id="400727.A0A2T7P1I8"/>
<comment type="cofactor">
    <cofactor evidence="1 11">
        <name>pyridoxal 5'-phosphate</name>
        <dbReference type="ChEBI" id="CHEBI:597326"/>
    </cofactor>
</comment>
<dbReference type="FunFam" id="3.20.20.10:FF:000005">
    <property type="entry name" value="Ornithine decarboxylase"/>
    <property type="match status" value="1"/>
</dbReference>
<evidence type="ECO:0000256" key="2">
    <source>
        <dbReference type="ARBA" id="ARBA00008872"/>
    </source>
</evidence>
<dbReference type="InterPro" id="IPR009006">
    <property type="entry name" value="Ala_racemase/Decarboxylase_C"/>
</dbReference>
<dbReference type="GO" id="GO:0033387">
    <property type="term" value="P:putrescine biosynthetic process from arginine, via ornithine"/>
    <property type="evidence" value="ECO:0007669"/>
    <property type="project" value="TreeGrafter"/>
</dbReference>
<protein>
    <recommendedName>
        <fullName evidence="7">ornithine decarboxylase</fullName>
        <ecNumber evidence="7">4.1.1.17</ecNumber>
    </recommendedName>
</protein>
<keyword evidence="5" id="KW-0456">Lyase</keyword>
<comment type="function">
    <text evidence="8">Catalyzes the first and rate-limiting step of polyamine biosynthesis that converts ornithine into putrescine, which is the precursor for the polyamines, spermidine and spermine. Polyamines are essential for cell proliferation and are implicated in cellular processes, ranging from DNA replication to apoptosis.</text>
</comment>
<dbReference type="PROSITE" id="PS00878">
    <property type="entry name" value="ODR_DC_2_1"/>
    <property type="match status" value="1"/>
</dbReference>
<feature type="domain" description="Orn/DAP/Arg decarboxylase 2 C-terminal" evidence="13">
    <location>
        <begin position="53"/>
        <end position="402"/>
    </location>
</feature>
<dbReference type="GO" id="GO:0005737">
    <property type="term" value="C:cytoplasm"/>
    <property type="evidence" value="ECO:0007669"/>
    <property type="project" value="TreeGrafter"/>
</dbReference>
<dbReference type="InterPro" id="IPR029066">
    <property type="entry name" value="PLP-binding_barrel"/>
</dbReference>
<evidence type="ECO:0000256" key="10">
    <source>
        <dbReference type="ARBA" id="ARBA00049127"/>
    </source>
</evidence>
<evidence type="ECO:0000256" key="1">
    <source>
        <dbReference type="ARBA" id="ARBA00001933"/>
    </source>
</evidence>
<keyword evidence="3 11" id="KW-0663">Pyridoxal phosphate</keyword>
<sequence>MDWVTLGDRPDERLCQARNTYKVKLVPGHMLPTLEVMRAKAEEMLQQKKEDAFYVFDLGDVVGKYEKWLRLIPRVQPFYAVKCNPSPLVVKLLAHLGAGFDCASQAEIDLVLAMGVAPSHIVFANPCKQNSFIHFANSKGVEMMTFDNEAELQKIKEAFPRCRLLLRILPKSGFKTHSELGNKYGCHLEDVPHLLLKAQQLQLNVIGISFNVGSGVLEPEAYSAAITMAAKAFDMAKELGFSFHLLDIGGGFLGSSGEEEHFERTAKVVNEALQKYFPPERNIRLIAEPGTYFVASAFTLAVNVIGKRVESRDTPDQQNHMVESCNKTFRYFLNDGVFGSFLIFAFLRTVKLTAEPLHAQTNPKKYKCSLWGPTCAGIDLIFDQVDLPEMKVGDYLCVRNMGYYTTTMYNGFNGMPMPEVFPYCAEDIW</sequence>
<evidence type="ECO:0000313" key="15">
    <source>
        <dbReference type="EMBL" id="PVD27288.1"/>
    </source>
</evidence>
<dbReference type="OrthoDB" id="5034579at2759"/>
<dbReference type="GO" id="GO:0004586">
    <property type="term" value="F:ornithine decarboxylase activity"/>
    <property type="evidence" value="ECO:0007669"/>
    <property type="project" value="UniProtKB-EC"/>
</dbReference>
<gene>
    <name evidence="15" type="ORF">C0Q70_12443</name>
</gene>
<evidence type="ECO:0000256" key="9">
    <source>
        <dbReference type="ARBA" id="ARBA00046672"/>
    </source>
</evidence>
<evidence type="ECO:0000256" key="8">
    <source>
        <dbReference type="ARBA" id="ARBA00037173"/>
    </source>
</evidence>
<dbReference type="Pfam" id="PF00278">
    <property type="entry name" value="Orn_DAP_Arg_deC"/>
    <property type="match status" value="1"/>
</dbReference>
<dbReference type="EMBL" id="PZQS01000007">
    <property type="protein sequence ID" value="PVD27288.1"/>
    <property type="molecule type" value="Genomic_DNA"/>
</dbReference>
<dbReference type="PANTHER" id="PTHR11482:SF6">
    <property type="entry name" value="ORNITHINE DECARBOXYLASE 1-RELATED"/>
    <property type="match status" value="1"/>
</dbReference>
<organism evidence="15 16">
    <name type="scientific">Pomacea canaliculata</name>
    <name type="common">Golden apple snail</name>
    <dbReference type="NCBI Taxonomy" id="400727"/>
    <lineage>
        <taxon>Eukaryota</taxon>
        <taxon>Metazoa</taxon>
        <taxon>Spiralia</taxon>
        <taxon>Lophotrochozoa</taxon>
        <taxon>Mollusca</taxon>
        <taxon>Gastropoda</taxon>
        <taxon>Caenogastropoda</taxon>
        <taxon>Architaenioglossa</taxon>
        <taxon>Ampullarioidea</taxon>
        <taxon>Ampullariidae</taxon>
        <taxon>Pomacea</taxon>
    </lineage>
</organism>
<dbReference type="SUPFAM" id="SSF51419">
    <property type="entry name" value="PLP-binding barrel"/>
    <property type="match status" value="1"/>
</dbReference>
<evidence type="ECO:0000259" key="13">
    <source>
        <dbReference type="Pfam" id="PF00278"/>
    </source>
</evidence>
<comment type="catalytic activity">
    <reaction evidence="10">
        <text>L-ornithine + H(+) = putrescine + CO2</text>
        <dbReference type="Rhea" id="RHEA:22964"/>
        <dbReference type="ChEBI" id="CHEBI:15378"/>
        <dbReference type="ChEBI" id="CHEBI:16526"/>
        <dbReference type="ChEBI" id="CHEBI:46911"/>
        <dbReference type="ChEBI" id="CHEBI:326268"/>
        <dbReference type="EC" id="4.1.1.17"/>
    </reaction>
</comment>
<dbReference type="PRINTS" id="PR01179">
    <property type="entry name" value="ODADCRBXLASE"/>
</dbReference>
<name>A0A2T7P1I8_POMCA</name>
<reference evidence="15 16" key="1">
    <citation type="submission" date="2018-04" db="EMBL/GenBank/DDBJ databases">
        <title>The genome of golden apple snail Pomacea canaliculata provides insight into stress tolerance and invasive adaptation.</title>
        <authorList>
            <person name="Liu C."/>
            <person name="Liu B."/>
            <person name="Ren Y."/>
            <person name="Zhang Y."/>
            <person name="Wang H."/>
            <person name="Li S."/>
            <person name="Jiang F."/>
            <person name="Yin L."/>
            <person name="Zhang G."/>
            <person name="Qian W."/>
            <person name="Fan W."/>
        </authorList>
    </citation>
    <scope>NUCLEOTIDE SEQUENCE [LARGE SCALE GENOMIC DNA]</scope>
    <source>
        <strain evidence="15">SZHN2017</strain>
        <tissue evidence="15">Muscle</tissue>
    </source>
</reference>
<evidence type="ECO:0000256" key="6">
    <source>
        <dbReference type="ARBA" id="ARBA00034115"/>
    </source>
</evidence>
<dbReference type="CDD" id="cd00622">
    <property type="entry name" value="PLPDE_III_ODC"/>
    <property type="match status" value="1"/>
</dbReference>
<dbReference type="SUPFAM" id="SSF50621">
    <property type="entry name" value="Alanine racemase C-terminal domain-like"/>
    <property type="match status" value="1"/>
</dbReference>